<feature type="domain" description="TIR" evidence="1">
    <location>
        <begin position="1"/>
        <end position="125"/>
    </location>
</feature>
<protein>
    <recommendedName>
        <fullName evidence="1">TIR domain-containing protein</fullName>
    </recommendedName>
</protein>
<dbReference type="Proteomes" id="UP000241854">
    <property type="component" value="Chromosome"/>
</dbReference>
<evidence type="ECO:0000313" key="3">
    <source>
        <dbReference type="Proteomes" id="UP000241854"/>
    </source>
</evidence>
<dbReference type="EMBL" id="CP021642">
    <property type="protein sequence ID" value="AVX44918.1"/>
    <property type="molecule type" value="Genomic_DNA"/>
</dbReference>
<dbReference type="SUPFAM" id="SSF52200">
    <property type="entry name" value="Toll/Interleukin receptor TIR domain"/>
    <property type="match status" value="1"/>
</dbReference>
<dbReference type="InterPro" id="IPR035897">
    <property type="entry name" value="Toll_tir_struct_dom_sf"/>
</dbReference>
<accession>A0A2R4P2K4</accession>
<dbReference type="Gene3D" id="3.40.50.10140">
    <property type="entry name" value="Toll/interleukin-1 receptor homology (TIR) domain"/>
    <property type="match status" value="1"/>
</dbReference>
<reference evidence="2 3" key="1">
    <citation type="journal article" date="2018" name="Emerg. Microbes Infect.">
        <title>Genomic analysis of oral Campylobacter concisus strains identified a potential bacterial molecular marker associated with active Crohn's disease.</title>
        <authorList>
            <person name="Liu F."/>
            <person name="Ma R."/>
            <person name="Tay C.Y.A."/>
            <person name="Octavia S."/>
            <person name="Lan R."/>
            <person name="Chung H.K.L."/>
            <person name="Riordan S.M."/>
            <person name="Grimm M.C."/>
            <person name="Leong R.W."/>
            <person name="Tanaka M.M."/>
            <person name="Connor S."/>
            <person name="Zhang L."/>
        </authorList>
    </citation>
    <scope>NUCLEOTIDE SEQUENCE [LARGE SCALE GENOMIC DNA]</scope>
    <source>
        <strain evidence="2 3">P2CDO4</strain>
    </source>
</reference>
<evidence type="ECO:0000313" key="2">
    <source>
        <dbReference type="EMBL" id="AVX44918.1"/>
    </source>
</evidence>
<sequence length="516" mass="60328">MLFISHSSKDKNEVNEIVTKLNVSKLLIWICDDNISSGADYTKEIPKAIRNSNAIVFVMSKNSVASKHVLKELGLALKYNKPIFPINIDGCETTEDTEYFFVDTQIFYKKDKDINQFISDIKNKLRPPRDNTLNLSKTNIKTFAIQHFKAMKYKISLGDWEKNKQVDKFCKSYPNLKDELIKYLCENCFWASKGKTELIISPHFLSWATISYFKGFEGELYWDIANFIKPGFVKNNDVLLREKSAFANSLRNNESQKELKITFYLFIKTPPIFESKKYTLPFLKKYGEKEQLPNLFINNSIMPQWIDIDSAETINSDIFKGFKTAYETIKTDEDIELENIEYEQYNGRVAETMAATFLKRNGLLVQRFGIENTLGNSLSFVKRAISLEDSDAIDSIKEFMSSPDLLVIKLNTKNEIVNSFMMDVKWREFKNKSDLIDSLSNGDLNFQAKKYSRYWERSFLFLFAIFKETKEIKIYIINAKDTAQEPIELKKDTRFIWLDENEIEILYKEATKYWIN</sequence>
<dbReference type="PROSITE" id="PS50104">
    <property type="entry name" value="TIR"/>
    <property type="match status" value="1"/>
</dbReference>
<dbReference type="RefSeq" id="WP_107917210.1">
    <property type="nucleotide sequence ID" value="NZ_CP021642.1"/>
</dbReference>
<proteinExistence type="predicted"/>
<dbReference type="Pfam" id="PF13676">
    <property type="entry name" value="TIR_2"/>
    <property type="match status" value="1"/>
</dbReference>
<dbReference type="InterPro" id="IPR000157">
    <property type="entry name" value="TIR_dom"/>
</dbReference>
<organism evidence="2 3">
    <name type="scientific">Campylobacter concisus</name>
    <dbReference type="NCBI Taxonomy" id="199"/>
    <lineage>
        <taxon>Bacteria</taxon>
        <taxon>Pseudomonadati</taxon>
        <taxon>Campylobacterota</taxon>
        <taxon>Epsilonproteobacteria</taxon>
        <taxon>Campylobacterales</taxon>
        <taxon>Campylobacteraceae</taxon>
        <taxon>Campylobacter</taxon>
    </lineage>
</organism>
<evidence type="ECO:0000259" key="1">
    <source>
        <dbReference type="PROSITE" id="PS50104"/>
    </source>
</evidence>
<name>A0A2R4P2K4_9BACT</name>
<gene>
    <name evidence="2" type="ORF">CCS77_1857</name>
</gene>
<dbReference type="AlphaFoldDB" id="A0A2R4P2K4"/>
<dbReference type="GO" id="GO:0007165">
    <property type="term" value="P:signal transduction"/>
    <property type="evidence" value="ECO:0007669"/>
    <property type="project" value="InterPro"/>
</dbReference>